<evidence type="ECO:0000256" key="5">
    <source>
        <dbReference type="ARBA" id="ARBA00023295"/>
    </source>
</evidence>
<proteinExistence type="inferred from homology"/>
<name>X1EK07_9ZZZZ</name>
<evidence type="ECO:0000256" key="1">
    <source>
        <dbReference type="ARBA" id="ARBA00001695"/>
    </source>
</evidence>
<dbReference type="AlphaFoldDB" id="X1EK07"/>
<dbReference type="GO" id="GO:0045490">
    <property type="term" value="P:pectin catabolic process"/>
    <property type="evidence" value="ECO:0007669"/>
    <property type="project" value="TreeGrafter"/>
</dbReference>
<reference evidence="7" key="1">
    <citation type="journal article" date="2014" name="Front. Microbiol.">
        <title>High frequency of phylogenetically diverse reductive dehalogenase-homologous genes in deep subseafloor sedimentary metagenomes.</title>
        <authorList>
            <person name="Kawai M."/>
            <person name="Futagami T."/>
            <person name="Toyoda A."/>
            <person name="Takaki Y."/>
            <person name="Nishi S."/>
            <person name="Hori S."/>
            <person name="Arai W."/>
            <person name="Tsubouchi T."/>
            <person name="Morono Y."/>
            <person name="Uchiyama I."/>
            <person name="Ito T."/>
            <person name="Fujiyama A."/>
            <person name="Inagaki F."/>
            <person name="Takami H."/>
        </authorList>
    </citation>
    <scope>NUCLEOTIDE SEQUENCE</scope>
    <source>
        <strain evidence="7">Expedition CK06-06</strain>
    </source>
</reference>
<accession>X1EK07</accession>
<evidence type="ECO:0000256" key="2">
    <source>
        <dbReference type="ARBA" id="ARBA00010687"/>
    </source>
</evidence>
<dbReference type="SUPFAM" id="SSF51445">
    <property type="entry name" value="(Trans)glycosidases"/>
    <property type="match status" value="1"/>
</dbReference>
<comment type="similarity">
    <text evidence="2">Belongs to the glycosyl hydrolase 53 family.</text>
</comment>
<gene>
    <name evidence="7" type="ORF">S03H2_01494</name>
</gene>
<keyword evidence="6" id="KW-0472">Membrane</keyword>
<dbReference type="PROSITE" id="PS51257">
    <property type="entry name" value="PROKAR_LIPOPROTEIN"/>
    <property type="match status" value="1"/>
</dbReference>
<evidence type="ECO:0000256" key="4">
    <source>
        <dbReference type="ARBA" id="ARBA00022801"/>
    </source>
</evidence>
<evidence type="ECO:0000256" key="3">
    <source>
        <dbReference type="ARBA" id="ARBA00012556"/>
    </source>
</evidence>
<organism evidence="7">
    <name type="scientific">marine sediment metagenome</name>
    <dbReference type="NCBI Taxonomy" id="412755"/>
    <lineage>
        <taxon>unclassified sequences</taxon>
        <taxon>metagenomes</taxon>
        <taxon>ecological metagenomes</taxon>
    </lineage>
</organism>
<dbReference type="EC" id="3.2.1.89" evidence="3"/>
<keyword evidence="6" id="KW-1133">Transmembrane helix</keyword>
<dbReference type="GO" id="GO:0015926">
    <property type="term" value="F:glucosidase activity"/>
    <property type="evidence" value="ECO:0007669"/>
    <property type="project" value="InterPro"/>
</dbReference>
<dbReference type="PANTHER" id="PTHR34983">
    <property type="entry name" value="ARABINOGALACTAN ENDO-BETA-1,4-GALACTANASE A"/>
    <property type="match status" value="1"/>
</dbReference>
<evidence type="ECO:0000313" key="7">
    <source>
        <dbReference type="EMBL" id="GAH20710.1"/>
    </source>
</evidence>
<dbReference type="Gene3D" id="2.60.40.10">
    <property type="entry name" value="Immunoglobulins"/>
    <property type="match status" value="2"/>
</dbReference>
<sequence>MMNKPAIVYIIILTMIFMVVISGCAKSLFKISNLIVSAIEVESGKSATISIDVNNIGETEGTYPVILKINGVQVDEQDITVGPGATRQVIFTVLKENTGSYVVDVNGLTATMQVIKSAEFELNVRIISPSEIQAGSSCNIIVDVTNISEVEGDCEAALKINGQIVQTKEIFVDASTTKTVNFTLFEEKPGTYNISVDGSGGTLMVTPLHTTRIGVGATAYDWFAQKTWGGFWDMIDPIPFLASNGFNWLRVGVTTVSTPELEDNYSMTAWRNEFWCSREYALQVLKAGEKVGMQLCLFFYLSDQAAHGGKQKSPSGWENYSLEETAAALKQHTFETTKYYKDKGLNIDLYEIGNEIDFGITGYSFDTKLYLPGIDIFHDFSTVRQQIWAKEAVLLKAAIEGVKEVDPEAKIILHICTTEWPGTGKTCSGSGGN</sequence>
<dbReference type="InterPro" id="IPR013783">
    <property type="entry name" value="Ig-like_fold"/>
</dbReference>
<protein>
    <recommendedName>
        <fullName evidence="3">arabinogalactan endo-beta-1,4-galactanase</fullName>
        <ecNumber evidence="3">3.2.1.89</ecNumber>
    </recommendedName>
</protein>
<dbReference type="PANTHER" id="PTHR34983:SF1">
    <property type="entry name" value="ARABINOGALACTAN ENDO-BETA-1,4-GALACTANASE A"/>
    <property type="match status" value="1"/>
</dbReference>
<dbReference type="Gene3D" id="3.20.20.80">
    <property type="entry name" value="Glycosidases"/>
    <property type="match status" value="1"/>
</dbReference>
<comment type="caution">
    <text evidence="7">The sequence shown here is derived from an EMBL/GenBank/DDBJ whole genome shotgun (WGS) entry which is preliminary data.</text>
</comment>
<keyword evidence="4" id="KW-0378">Hydrolase</keyword>
<keyword evidence="5" id="KW-0326">Glycosidase</keyword>
<feature type="transmembrane region" description="Helical" evidence="6">
    <location>
        <begin position="6"/>
        <end position="25"/>
    </location>
</feature>
<keyword evidence="6" id="KW-0812">Transmembrane</keyword>
<dbReference type="Pfam" id="PF07745">
    <property type="entry name" value="Glyco_hydro_53"/>
    <property type="match status" value="1"/>
</dbReference>
<dbReference type="InterPro" id="IPR017853">
    <property type="entry name" value="GH"/>
</dbReference>
<dbReference type="GO" id="GO:0031218">
    <property type="term" value="F:arabinogalactan endo-1,4-beta-galactosidase activity"/>
    <property type="evidence" value="ECO:0007669"/>
    <property type="project" value="UniProtKB-EC"/>
</dbReference>
<evidence type="ECO:0000256" key="6">
    <source>
        <dbReference type="SAM" id="Phobius"/>
    </source>
</evidence>
<dbReference type="EMBL" id="BARU01000441">
    <property type="protein sequence ID" value="GAH20710.1"/>
    <property type="molecule type" value="Genomic_DNA"/>
</dbReference>
<dbReference type="InterPro" id="IPR011683">
    <property type="entry name" value="Glyco_hydro_53"/>
</dbReference>
<comment type="catalytic activity">
    <reaction evidence="1">
        <text>The enzyme specifically hydrolyzes (1-&gt;4)-beta-D-galactosidic linkages in type I arabinogalactans.</text>
        <dbReference type="EC" id="3.2.1.89"/>
    </reaction>
</comment>